<protein>
    <submittedName>
        <fullName evidence="8">Putative major facilitator superfamily transporter</fullName>
    </submittedName>
</protein>
<feature type="transmembrane region" description="Helical" evidence="6">
    <location>
        <begin position="155"/>
        <end position="177"/>
    </location>
</feature>
<dbReference type="AlphaFoldDB" id="U2ZCK2"/>
<evidence type="ECO:0000259" key="7">
    <source>
        <dbReference type="PROSITE" id="PS50850"/>
    </source>
</evidence>
<feature type="transmembrane region" description="Helical" evidence="6">
    <location>
        <begin position="393"/>
        <end position="414"/>
    </location>
</feature>
<keyword evidence="4 6" id="KW-1133">Transmembrane helix</keyword>
<feature type="transmembrane region" description="Helical" evidence="6">
    <location>
        <begin position="130"/>
        <end position="149"/>
    </location>
</feature>
<evidence type="ECO:0000256" key="1">
    <source>
        <dbReference type="ARBA" id="ARBA00004141"/>
    </source>
</evidence>
<keyword evidence="3 6" id="KW-0812">Transmembrane</keyword>
<feature type="transmembrane region" description="Helical" evidence="6">
    <location>
        <begin position="189"/>
        <end position="211"/>
    </location>
</feature>
<feature type="transmembrane region" description="Helical" evidence="6">
    <location>
        <begin position="69"/>
        <end position="88"/>
    </location>
</feature>
<dbReference type="STRING" id="1219065.VPR01S_01_02090"/>
<gene>
    <name evidence="8" type="ORF">VPR01S_01_02090</name>
</gene>
<feature type="transmembrane region" description="Helical" evidence="6">
    <location>
        <begin position="217"/>
        <end position="239"/>
    </location>
</feature>
<feature type="domain" description="Major facilitator superfamily (MFS) profile" evidence="7">
    <location>
        <begin position="3"/>
        <end position="447"/>
    </location>
</feature>
<dbReference type="eggNOG" id="COG0477">
    <property type="taxonomic scope" value="Bacteria"/>
</dbReference>
<evidence type="ECO:0000256" key="3">
    <source>
        <dbReference type="ARBA" id="ARBA00022692"/>
    </source>
</evidence>
<reference evidence="8 9" key="1">
    <citation type="submission" date="2013-09" db="EMBL/GenBank/DDBJ databases">
        <title>Whole genome shotgun sequence of Vibrio proteolyticus NBRC 13287.</title>
        <authorList>
            <person name="Isaki S."/>
            <person name="Hosoyama A."/>
            <person name="Numata M."/>
            <person name="Hashimoto M."/>
            <person name="Hosoyama Y."/>
            <person name="Tsuchikane K."/>
            <person name="Noguchi M."/>
            <person name="Hirakata S."/>
            <person name="Ichikawa N."/>
            <person name="Ohji S."/>
            <person name="Yamazoe A."/>
            <person name="Fujita N."/>
        </authorList>
    </citation>
    <scope>NUCLEOTIDE SEQUENCE [LARGE SCALE GENOMIC DNA]</scope>
    <source>
        <strain evidence="8 9">NBRC 13287</strain>
    </source>
</reference>
<comment type="caution">
    <text evidence="8">The sequence shown here is derived from an EMBL/GenBank/DDBJ whole genome shotgun (WGS) entry which is preliminary data.</text>
</comment>
<dbReference type="PANTHER" id="PTHR42718">
    <property type="entry name" value="MAJOR FACILITATOR SUPERFAMILY MULTIDRUG TRANSPORTER MFSC"/>
    <property type="match status" value="1"/>
</dbReference>
<evidence type="ECO:0000313" key="8">
    <source>
        <dbReference type="EMBL" id="GAD65436.1"/>
    </source>
</evidence>
<dbReference type="GO" id="GO:0022857">
    <property type="term" value="F:transmembrane transporter activity"/>
    <property type="evidence" value="ECO:0007669"/>
    <property type="project" value="InterPro"/>
</dbReference>
<proteinExistence type="predicted"/>
<organism evidence="8 9">
    <name type="scientific">Vibrio proteolyticus NBRC 13287</name>
    <dbReference type="NCBI Taxonomy" id="1219065"/>
    <lineage>
        <taxon>Bacteria</taxon>
        <taxon>Pseudomonadati</taxon>
        <taxon>Pseudomonadota</taxon>
        <taxon>Gammaproteobacteria</taxon>
        <taxon>Vibrionales</taxon>
        <taxon>Vibrionaceae</taxon>
        <taxon>Vibrio</taxon>
    </lineage>
</organism>
<feature type="transmembrane region" description="Helical" evidence="6">
    <location>
        <begin position="287"/>
        <end position="309"/>
    </location>
</feature>
<dbReference type="Proteomes" id="UP000016570">
    <property type="component" value="Unassembled WGS sequence"/>
</dbReference>
<dbReference type="PROSITE" id="PS50850">
    <property type="entry name" value="MFS"/>
    <property type="match status" value="1"/>
</dbReference>
<dbReference type="InterPro" id="IPR036259">
    <property type="entry name" value="MFS_trans_sf"/>
</dbReference>
<dbReference type="InterPro" id="IPR011701">
    <property type="entry name" value="MFS"/>
</dbReference>
<name>U2ZCK2_VIBPR</name>
<dbReference type="SUPFAM" id="SSF103473">
    <property type="entry name" value="MFS general substrate transporter"/>
    <property type="match status" value="1"/>
</dbReference>
<dbReference type="Gene3D" id="1.20.1720.10">
    <property type="entry name" value="Multidrug resistance protein D"/>
    <property type="match status" value="1"/>
</dbReference>
<keyword evidence="9" id="KW-1185">Reference proteome</keyword>
<dbReference type="EMBL" id="BATJ01000001">
    <property type="protein sequence ID" value="GAD65436.1"/>
    <property type="molecule type" value="Genomic_DNA"/>
</dbReference>
<dbReference type="GO" id="GO:0016020">
    <property type="term" value="C:membrane"/>
    <property type="evidence" value="ECO:0007669"/>
    <property type="project" value="UniProtKB-SubCell"/>
</dbReference>
<dbReference type="Gene3D" id="1.20.1250.20">
    <property type="entry name" value="MFS general substrate transporter like domains"/>
    <property type="match status" value="1"/>
</dbReference>
<feature type="transmembrane region" description="Helical" evidence="6">
    <location>
        <begin position="420"/>
        <end position="440"/>
    </location>
</feature>
<feature type="transmembrane region" description="Helical" evidence="6">
    <location>
        <begin position="7"/>
        <end position="26"/>
    </location>
</feature>
<sequence length="455" mass="49301">MRVASVYLLGFFIDLLNMFIANVAYPDIGRQLNASVSQLAWVSNGYILGLTLVIPLSRWLAKRMGSKRLFILSLIIFIIGTLGVIGAARIEQLILWRVVQGLGGGLLIPVGQAMTYVLYRNHERAKLSSAVMLVALLAPALAPAIGGVLVDNVSWRWVFGASLPLAVFSLLLALAWLKRDVLTTDIEPLDVRGFISGSAALTLILLGLTYMGEGERLNLGTTLMAFGILLMVWYVIASLRKRQPLLNLRLIKDPMLHTAMLIYQLVPGIFTGVSLIAMLYLQDLLGIHATLVGAMMFPWALAAFAAISLTGKHFNEVGPRPLFIVGSLVQGWGIGLLMLVGSADDVVFAFISYALMGFGGSLCSSAAQSLAFIQVHDGDLADASALWNINRQLSFCFGVTLISLLLSVLLNMQGIRQLQAYQLCFALAAVSAFIPVLLSLRIMNSGVIPILNKEK</sequence>
<evidence type="ECO:0000313" key="9">
    <source>
        <dbReference type="Proteomes" id="UP000016570"/>
    </source>
</evidence>
<keyword evidence="5 6" id="KW-0472">Membrane</keyword>
<feature type="transmembrane region" description="Helical" evidence="6">
    <location>
        <begin position="346"/>
        <end position="373"/>
    </location>
</feature>
<dbReference type="InterPro" id="IPR020846">
    <property type="entry name" value="MFS_dom"/>
</dbReference>
<evidence type="ECO:0000256" key="4">
    <source>
        <dbReference type="ARBA" id="ARBA00022989"/>
    </source>
</evidence>
<evidence type="ECO:0000256" key="2">
    <source>
        <dbReference type="ARBA" id="ARBA00022448"/>
    </source>
</evidence>
<keyword evidence="2" id="KW-0813">Transport</keyword>
<feature type="transmembrane region" description="Helical" evidence="6">
    <location>
        <begin position="321"/>
        <end position="340"/>
    </location>
</feature>
<accession>U2ZCK2</accession>
<feature type="transmembrane region" description="Helical" evidence="6">
    <location>
        <begin position="94"/>
        <end position="118"/>
    </location>
</feature>
<dbReference type="PANTHER" id="PTHR42718:SF9">
    <property type="entry name" value="MAJOR FACILITATOR SUPERFAMILY MULTIDRUG TRANSPORTER MFSC"/>
    <property type="match status" value="1"/>
</dbReference>
<dbReference type="Pfam" id="PF07690">
    <property type="entry name" value="MFS_1"/>
    <property type="match status" value="1"/>
</dbReference>
<feature type="transmembrane region" description="Helical" evidence="6">
    <location>
        <begin position="260"/>
        <end position="281"/>
    </location>
</feature>
<evidence type="ECO:0000256" key="5">
    <source>
        <dbReference type="ARBA" id="ARBA00023136"/>
    </source>
</evidence>
<feature type="transmembrane region" description="Helical" evidence="6">
    <location>
        <begin position="38"/>
        <end position="57"/>
    </location>
</feature>
<comment type="subcellular location">
    <subcellularLocation>
        <location evidence="1">Membrane</location>
        <topology evidence="1">Multi-pass membrane protein</topology>
    </subcellularLocation>
</comment>
<evidence type="ECO:0000256" key="6">
    <source>
        <dbReference type="SAM" id="Phobius"/>
    </source>
</evidence>